<dbReference type="EMBL" id="MLJW01007845">
    <property type="protein sequence ID" value="OIQ64777.1"/>
    <property type="molecule type" value="Genomic_DNA"/>
</dbReference>
<proteinExistence type="predicted"/>
<reference evidence="1" key="1">
    <citation type="submission" date="2016-10" db="EMBL/GenBank/DDBJ databases">
        <title>Sequence of Gallionella enrichment culture.</title>
        <authorList>
            <person name="Poehlein A."/>
            <person name="Muehling M."/>
            <person name="Daniel R."/>
        </authorList>
    </citation>
    <scope>NUCLEOTIDE SEQUENCE</scope>
</reference>
<dbReference type="AlphaFoldDB" id="A0A1J5NZS0"/>
<gene>
    <name evidence="1" type="ORF">GALL_536700</name>
</gene>
<sequence length="147" mass="17208">MNLPRYTYYSSNNFKDYRFISEGPKGKIAKVVRFSKIEGWKNVYNLGFGDENLDTGAIDDISITNNEDRDLVLSTVANTVIDFTYHYRHYQVYAEGSTPVRTRLYQIGISGLLDEMRLYFEVYGLKDGDWHEFQKNVNYSAFLIKRI</sequence>
<evidence type="ECO:0000313" key="1">
    <source>
        <dbReference type="EMBL" id="OIQ64777.1"/>
    </source>
</evidence>
<dbReference type="Pfam" id="PF22028">
    <property type="entry name" value="DUF6934"/>
    <property type="match status" value="1"/>
</dbReference>
<protein>
    <submittedName>
        <fullName evidence="1">Uncharacterized protein</fullName>
    </submittedName>
</protein>
<name>A0A1J5NZS0_9ZZZZ</name>
<accession>A0A1J5NZS0</accession>
<comment type="caution">
    <text evidence="1">The sequence shown here is derived from an EMBL/GenBank/DDBJ whole genome shotgun (WGS) entry which is preliminary data.</text>
</comment>
<dbReference type="InterPro" id="IPR053865">
    <property type="entry name" value="DUF6934"/>
</dbReference>
<organism evidence="1">
    <name type="scientific">mine drainage metagenome</name>
    <dbReference type="NCBI Taxonomy" id="410659"/>
    <lineage>
        <taxon>unclassified sequences</taxon>
        <taxon>metagenomes</taxon>
        <taxon>ecological metagenomes</taxon>
    </lineage>
</organism>